<dbReference type="Pfam" id="PF00376">
    <property type="entry name" value="MerR"/>
    <property type="match status" value="1"/>
</dbReference>
<dbReference type="GO" id="GO:0003677">
    <property type="term" value="F:DNA binding"/>
    <property type="evidence" value="ECO:0007669"/>
    <property type="project" value="InterPro"/>
</dbReference>
<dbReference type="STRING" id="1797516.A3D26_01365"/>
<organism evidence="2 3">
    <name type="scientific">Candidatus Blackburnbacteria bacterium RIFCSPHIGHO2_02_FULL_44_20</name>
    <dbReference type="NCBI Taxonomy" id="1797516"/>
    <lineage>
        <taxon>Bacteria</taxon>
        <taxon>Candidatus Blackburniibacteriota</taxon>
    </lineage>
</organism>
<dbReference type="Proteomes" id="UP000178319">
    <property type="component" value="Unassembled WGS sequence"/>
</dbReference>
<accession>A0A1G1V4Y4</accession>
<evidence type="ECO:0000259" key="1">
    <source>
        <dbReference type="PROSITE" id="PS50937"/>
    </source>
</evidence>
<sequence length="1583" mass="160747">MTQGLPPHRQHIFSISEAARFLGISIDTLRNWEKSGKLTPQRTQSGNRRYRLEQLKRVLEEKFPHLKLEASEPSLTLPAEVFIPRPKIFSDNHILVVKNAKKNINIDLEKIKNLPALVPSQALAATKVFVAGTCLAITLTGTIVGGYLFAPEKTLDLLYPSPESQVSSLEFRVPSPQSPVLGTSAESPNLLAQIKEWFTVILSPLRGAAERIMLTFFPDKAEQIGLEDIKREQEIVKNEIIDRSNTVLANYLKTSGGTVNGKVTFEELVHFTNNLHVAEPGHEDNKEGVALYSSGNIQASGSLTIGGNTIIGSNGKLSGLTGSFIEDLDGSEITKVNADHLDGIDSGSFVRKDQAQSVEGAITFTSKPGSVNISGGPVYINPAASSSDYTLFGIAVNGTQKFKVDTEGDTVTAGNSTVEGTLSVSNITTLSSTLAVGGNTTLTGDLAVNGGDITSTGTSFNLLNSTVTALNIGGAGTTISLGASSGTTTINNALTVTGDTTLTGDLAVNGGDITTSGTTATLFNTNATTLSLGGAATTALNLGNGSGNYTAINLGSGSGTHTINIAGTGAIGADTINIGTGGTLADVIHIGDGATANTISIGSSSSTTVSITDDNWSITTAGLITTADDVAVNGGDLTTTATTFNLANTTATTINFASAATTLNLADAAITGTIDIGGVTANGASTINIATEGTSADVITIGNSHASTTLALTGGDDWSLTTTGILTLSASADQTTALLITDTNYTNALSIADNIILGTTAAIDFSEFDVSASTGAITINDASDAGNISIEGTVLDINSLDFAAAGSITSTGSNDLTFDSGSGTINIALGDDILAVGANSNIGSSGVKFNTIYVDTVSATTLIGTVSGGVTDAADWVINNDNASADTENMSLTFERGSVTPNALLAWDSTNDEFDVNSSINLTGSTSLTTTPLLAIATGTAHTTGDIFDLTATYTPTAGGTQSAIDINLTNSPSTNANTLRGLDISFTDAGSLANTIYGIYVDATTANASDTTYAAALLNGNVGIGTATPAYKLDIATSTASDRGVNIANTAATGTNYGVYSSVTGAATANIGGYFVATGATTSRGLEVAALTSATSTGLTIGALSGTTANTGVSIGAISGTGATGTGITVGNISTTGTTNYGLQLGTMTGGTTSNYQISTGVLTSATTTTNAQLNLGGVVTTGGTTNYGINVGALSGTGTTNYGINIAASTATGTTNYGMKIGAISGAASGTNYGLYVDTVSGAATNYAAIFAGGNVGIGTATPGIAQADIFSGTTPRAVSVSHSGTNIGPTIELANNKDSNGALLGALSIVNDANAGSGSGSSFTKTVSYIAGLQEGSGNNSGGALALYTKTDGGSLTQTMKLDGSGQLTLPATGTSAGIVLGATNTVTLQDDPTVAERAGTARRSYTINLPPEYPGAVMTTFYGGGTDTNVTGDMTSDAETSSSNNLRTYYQWERTTDSTQHFYTVAVRVKLPDDFSAWQTSNALQIDYVTEGTTASEDDLDVYVYLESNSTTAVASNTSLTLSTSWQTVAVDDSTLDDGSAPEWDDAGEVGIIYLRMGSGNSKYVRVGDIKLNYLSKFR</sequence>
<dbReference type="Gene3D" id="1.10.1660.10">
    <property type="match status" value="1"/>
</dbReference>
<dbReference type="InterPro" id="IPR000551">
    <property type="entry name" value="MerR-type_HTH_dom"/>
</dbReference>
<dbReference type="SMART" id="SM00422">
    <property type="entry name" value="HTH_MERR"/>
    <property type="match status" value="1"/>
</dbReference>
<proteinExistence type="predicted"/>
<dbReference type="CDD" id="cd04762">
    <property type="entry name" value="HTH_MerR-trunc"/>
    <property type="match status" value="1"/>
</dbReference>
<comment type="caution">
    <text evidence="2">The sequence shown here is derived from an EMBL/GenBank/DDBJ whole genome shotgun (WGS) entry which is preliminary data.</text>
</comment>
<dbReference type="InterPro" id="IPR009061">
    <property type="entry name" value="DNA-bd_dom_put_sf"/>
</dbReference>
<evidence type="ECO:0000313" key="3">
    <source>
        <dbReference type="Proteomes" id="UP000178319"/>
    </source>
</evidence>
<gene>
    <name evidence="2" type="ORF">A3D26_01365</name>
</gene>
<protein>
    <recommendedName>
        <fullName evidence="1">HTH merR-type domain-containing protein</fullName>
    </recommendedName>
</protein>
<reference evidence="2 3" key="1">
    <citation type="journal article" date="2016" name="Nat. Commun.">
        <title>Thousands of microbial genomes shed light on interconnected biogeochemical processes in an aquifer system.</title>
        <authorList>
            <person name="Anantharaman K."/>
            <person name="Brown C.T."/>
            <person name="Hug L.A."/>
            <person name="Sharon I."/>
            <person name="Castelle C.J."/>
            <person name="Probst A.J."/>
            <person name="Thomas B.C."/>
            <person name="Singh A."/>
            <person name="Wilkins M.J."/>
            <person name="Karaoz U."/>
            <person name="Brodie E.L."/>
            <person name="Williams K.H."/>
            <person name="Hubbard S.S."/>
            <person name="Banfield J.F."/>
        </authorList>
    </citation>
    <scope>NUCLEOTIDE SEQUENCE [LARGE SCALE GENOMIC DNA]</scope>
</reference>
<dbReference type="PROSITE" id="PS50937">
    <property type="entry name" value="HTH_MERR_2"/>
    <property type="match status" value="1"/>
</dbReference>
<dbReference type="GO" id="GO:0006355">
    <property type="term" value="P:regulation of DNA-templated transcription"/>
    <property type="evidence" value="ECO:0007669"/>
    <property type="project" value="InterPro"/>
</dbReference>
<dbReference type="SUPFAM" id="SSF46955">
    <property type="entry name" value="Putative DNA-binding domain"/>
    <property type="match status" value="1"/>
</dbReference>
<name>A0A1G1V4Y4_9BACT</name>
<feature type="domain" description="HTH merR-type" evidence="1">
    <location>
        <begin position="12"/>
        <end position="60"/>
    </location>
</feature>
<dbReference type="EMBL" id="MHBZ01000035">
    <property type="protein sequence ID" value="OGY10435.1"/>
    <property type="molecule type" value="Genomic_DNA"/>
</dbReference>
<evidence type="ECO:0000313" key="2">
    <source>
        <dbReference type="EMBL" id="OGY10435.1"/>
    </source>
</evidence>